<feature type="domain" description="Follistatin-like" evidence="5">
    <location>
        <begin position="141"/>
        <end position="163"/>
    </location>
</feature>
<dbReference type="InterPro" id="IPR003645">
    <property type="entry name" value="Fol_N"/>
</dbReference>
<evidence type="ECO:0000313" key="6">
    <source>
        <dbReference type="EMBL" id="GMT37022.1"/>
    </source>
</evidence>
<feature type="domain" description="Follistatin-like" evidence="5">
    <location>
        <begin position="198"/>
        <end position="220"/>
    </location>
</feature>
<dbReference type="CDD" id="cd19941">
    <property type="entry name" value="TIL"/>
    <property type="match status" value="1"/>
</dbReference>
<dbReference type="PANTHER" id="PTHR23259:SF70">
    <property type="entry name" value="ACCESSORY GLAND PROTEIN ACP62F-RELATED"/>
    <property type="match status" value="1"/>
</dbReference>
<evidence type="ECO:0000256" key="4">
    <source>
        <dbReference type="SAM" id="SignalP"/>
    </source>
</evidence>
<feature type="signal peptide" evidence="4">
    <location>
        <begin position="1"/>
        <end position="17"/>
    </location>
</feature>
<dbReference type="Gene3D" id="2.10.25.10">
    <property type="entry name" value="Laminin"/>
    <property type="match status" value="2"/>
</dbReference>
<keyword evidence="3" id="KW-1015">Disulfide bond</keyword>
<feature type="domain" description="Follistatin-like" evidence="5">
    <location>
        <begin position="111"/>
        <end position="133"/>
    </location>
</feature>
<dbReference type="SMART" id="SM00274">
    <property type="entry name" value="FOLN"/>
    <property type="match status" value="4"/>
</dbReference>
<dbReference type="EMBL" id="BTSY01000013">
    <property type="protein sequence ID" value="GMT37022.1"/>
    <property type="molecule type" value="Genomic_DNA"/>
</dbReference>
<dbReference type="InterPro" id="IPR002919">
    <property type="entry name" value="TIL_dom"/>
</dbReference>
<dbReference type="InterPro" id="IPR036084">
    <property type="entry name" value="Ser_inhib-like_sf"/>
</dbReference>
<evidence type="ECO:0000313" key="7">
    <source>
        <dbReference type="Proteomes" id="UP001432322"/>
    </source>
</evidence>
<comment type="caution">
    <text evidence="6">The sequence shown here is derived from an EMBL/GenBank/DDBJ whole genome shotgun (WGS) entry which is preliminary data.</text>
</comment>
<dbReference type="GO" id="GO:0004867">
    <property type="term" value="F:serine-type endopeptidase inhibitor activity"/>
    <property type="evidence" value="ECO:0007669"/>
    <property type="project" value="UniProtKB-KW"/>
</dbReference>
<accession>A0AAV5X103</accession>
<dbReference type="SUPFAM" id="SSF57567">
    <property type="entry name" value="Serine protease inhibitors"/>
    <property type="match status" value="2"/>
</dbReference>
<feature type="non-terminal residue" evidence="6">
    <location>
        <position position="1"/>
    </location>
</feature>
<evidence type="ECO:0000256" key="1">
    <source>
        <dbReference type="ARBA" id="ARBA00022690"/>
    </source>
</evidence>
<feature type="chain" id="PRO_5043383409" description="Follistatin-like domain-containing protein" evidence="4">
    <location>
        <begin position="18"/>
        <end position="414"/>
    </location>
</feature>
<protein>
    <recommendedName>
        <fullName evidence="5">Follistatin-like domain-containing protein</fullName>
    </recommendedName>
</protein>
<dbReference type="InterPro" id="IPR051368">
    <property type="entry name" value="SerProtInhib-TIL_Domain"/>
</dbReference>
<organism evidence="6 7">
    <name type="scientific">Pristionchus fissidentatus</name>
    <dbReference type="NCBI Taxonomy" id="1538716"/>
    <lineage>
        <taxon>Eukaryota</taxon>
        <taxon>Metazoa</taxon>
        <taxon>Ecdysozoa</taxon>
        <taxon>Nematoda</taxon>
        <taxon>Chromadorea</taxon>
        <taxon>Rhabditida</taxon>
        <taxon>Rhabditina</taxon>
        <taxon>Diplogasteromorpha</taxon>
        <taxon>Diplogasteroidea</taxon>
        <taxon>Neodiplogasteridae</taxon>
        <taxon>Pristionchus</taxon>
    </lineage>
</organism>
<evidence type="ECO:0000259" key="5">
    <source>
        <dbReference type="SMART" id="SM00274"/>
    </source>
</evidence>
<sequence>VVLLLLTAATAAGQTMSILPVNSSGPIPPPGPSCATMRCSPNTTCVDLPTGSVCQANGETCYPVAVPPTSNVCTNHTCPLGQKCTVIQVNCLIPPCAPIPSCVRESSSNLTCATVKCTANSTCVQLPRGPVCKPNRGPEHPCNMMECAAGFFCVVQHGEADCVKRSGASCAATSCPVNTTCIEFKEGAQCMSGILTGGCANITCGGGARCKETPNGARCISGGRRDDRVVDIFGCGRGEQYTQCMPRCEDTCRGIQTCDLSIPLRPSNISLGMNDTVATNGTVWANATILSNSTINNNSTMGGNWTTPNLPSTCVPGCMCRDRFKRNVQGNCVPNNRCWLTPGCRDNETWSKCRGCEKTCDAPFSAAPCTAICQSGCACDEGFVRCKMGMCVLPEDCRAMDLISGGHGNLTIAG</sequence>
<reference evidence="6" key="1">
    <citation type="submission" date="2023-10" db="EMBL/GenBank/DDBJ databases">
        <title>Genome assembly of Pristionchus species.</title>
        <authorList>
            <person name="Yoshida K."/>
            <person name="Sommer R.J."/>
        </authorList>
    </citation>
    <scope>NUCLEOTIDE SEQUENCE</scope>
    <source>
        <strain evidence="6">RS5133</strain>
    </source>
</reference>
<dbReference type="Proteomes" id="UP001432322">
    <property type="component" value="Unassembled WGS sequence"/>
</dbReference>
<keyword evidence="7" id="KW-1185">Reference proteome</keyword>
<name>A0AAV5X103_9BILA</name>
<evidence type="ECO:0000256" key="3">
    <source>
        <dbReference type="ARBA" id="ARBA00023157"/>
    </source>
</evidence>
<evidence type="ECO:0000256" key="2">
    <source>
        <dbReference type="ARBA" id="ARBA00022900"/>
    </source>
</evidence>
<feature type="domain" description="Follistatin-like" evidence="5">
    <location>
        <begin position="72"/>
        <end position="103"/>
    </location>
</feature>
<keyword evidence="4" id="KW-0732">Signal</keyword>
<keyword evidence="2" id="KW-0722">Serine protease inhibitor</keyword>
<gene>
    <name evidence="6" type="ORF">PFISCL1PPCAC_28319</name>
</gene>
<proteinExistence type="predicted"/>
<dbReference type="AlphaFoldDB" id="A0AAV5X103"/>
<keyword evidence="1" id="KW-0646">Protease inhibitor</keyword>
<dbReference type="Pfam" id="PF01826">
    <property type="entry name" value="TIL"/>
    <property type="match status" value="1"/>
</dbReference>
<dbReference type="PANTHER" id="PTHR23259">
    <property type="entry name" value="RIDDLE"/>
    <property type="match status" value="1"/>
</dbReference>